<sequence length="102" mass="10955">MSESCQHCGACCATFRVSFYWAETDAHPEGTVPHGLTTAVSPHHAAMRGTERMPPRCVALEGEVGCSVACSIYAQRSSTCREFDAGTSRCNDARARHGLPPL</sequence>
<organism evidence="1 2">
    <name type="scientific">Rugamonas fusca</name>
    <dbReference type="NCBI Taxonomy" id="2758568"/>
    <lineage>
        <taxon>Bacteria</taxon>
        <taxon>Pseudomonadati</taxon>
        <taxon>Pseudomonadota</taxon>
        <taxon>Betaproteobacteria</taxon>
        <taxon>Burkholderiales</taxon>
        <taxon>Oxalobacteraceae</taxon>
        <taxon>Telluria group</taxon>
        <taxon>Rugamonas</taxon>
    </lineage>
</organism>
<name>A0A7W2EJN4_9BURK</name>
<evidence type="ECO:0000313" key="2">
    <source>
        <dbReference type="Proteomes" id="UP000566711"/>
    </source>
</evidence>
<reference evidence="1 2" key="1">
    <citation type="submission" date="2020-07" db="EMBL/GenBank/DDBJ databases">
        <title>Novel species isolated from subtropical streams in China.</title>
        <authorList>
            <person name="Lu H."/>
        </authorList>
    </citation>
    <scope>NUCLEOTIDE SEQUENCE [LARGE SCALE GENOMIC DNA]</scope>
    <source>
        <strain evidence="1 2">FT3S</strain>
    </source>
</reference>
<keyword evidence="2" id="KW-1185">Reference proteome</keyword>
<dbReference type="AlphaFoldDB" id="A0A7W2EJN4"/>
<dbReference type="Proteomes" id="UP000566711">
    <property type="component" value="Unassembled WGS sequence"/>
</dbReference>
<proteinExistence type="predicted"/>
<dbReference type="RefSeq" id="WP_182219362.1">
    <property type="nucleotide sequence ID" value="NZ_JACEZS010000015.1"/>
</dbReference>
<gene>
    <name evidence="1" type="ORF">H3H36_17385</name>
</gene>
<dbReference type="InterPro" id="IPR005358">
    <property type="entry name" value="Puta_zinc/iron-chelating_dom"/>
</dbReference>
<comment type="caution">
    <text evidence="1">The sequence shown here is derived from an EMBL/GenBank/DDBJ whole genome shotgun (WGS) entry which is preliminary data.</text>
</comment>
<dbReference type="EMBL" id="JACEZS010000015">
    <property type="protein sequence ID" value="MBA5607133.1"/>
    <property type="molecule type" value="Genomic_DNA"/>
</dbReference>
<protein>
    <submittedName>
        <fullName evidence="1">YkgJ family cysteine cluster protein</fullName>
    </submittedName>
</protein>
<accession>A0A7W2EJN4</accession>
<dbReference type="Pfam" id="PF03692">
    <property type="entry name" value="CxxCxxCC"/>
    <property type="match status" value="1"/>
</dbReference>
<evidence type="ECO:0000313" key="1">
    <source>
        <dbReference type="EMBL" id="MBA5607133.1"/>
    </source>
</evidence>